<dbReference type="Pfam" id="PF13624">
    <property type="entry name" value="SurA_N_3"/>
    <property type="match status" value="2"/>
</dbReference>
<name>A0A091AQH2_9GAMM</name>
<evidence type="ECO:0000259" key="13">
    <source>
        <dbReference type="PROSITE" id="PS50198"/>
    </source>
</evidence>
<keyword evidence="11" id="KW-0697">Rotamase</keyword>
<comment type="subcellular location">
    <subcellularLocation>
        <location evidence="1">Cell inner membrane</location>
        <topology evidence="1">Single-pass type II membrane protein</topology>
        <orientation evidence="1">Periplasmic side</orientation>
    </subcellularLocation>
</comment>
<dbReference type="InterPro" id="IPR000297">
    <property type="entry name" value="PPIase_PpiC"/>
</dbReference>
<dbReference type="InterPro" id="IPR052029">
    <property type="entry name" value="PpiD_chaperone"/>
</dbReference>
<evidence type="ECO:0000256" key="8">
    <source>
        <dbReference type="ARBA" id="ARBA00038408"/>
    </source>
</evidence>
<organism evidence="14 15">
    <name type="scientific">Arenimonas oryziterrae DSM 21050 = YC6267</name>
    <dbReference type="NCBI Taxonomy" id="1121015"/>
    <lineage>
        <taxon>Bacteria</taxon>
        <taxon>Pseudomonadati</taxon>
        <taxon>Pseudomonadota</taxon>
        <taxon>Gammaproteobacteria</taxon>
        <taxon>Lysobacterales</taxon>
        <taxon>Lysobacteraceae</taxon>
        <taxon>Arenimonas</taxon>
    </lineage>
</organism>
<dbReference type="Proteomes" id="UP000029385">
    <property type="component" value="Unassembled WGS sequence"/>
</dbReference>
<keyword evidence="6 12" id="KW-0472">Membrane</keyword>
<dbReference type="SUPFAM" id="SSF109998">
    <property type="entry name" value="Triger factor/SurA peptide-binding domain-like"/>
    <property type="match status" value="1"/>
</dbReference>
<evidence type="ECO:0000256" key="7">
    <source>
        <dbReference type="ARBA" id="ARBA00023186"/>
    </source>
</evidence>
<dbReference type="InterPro" id="IPR023058">
    <property type="entry name" value="PPIase_PpiC_CS"/>
</dbReference>
<dbReference type="Gene3D" id="3.10.50.40">
    <property type="match status" value="1"/>
</dbReference>
<evidence type="ECO:0000256" key="4">
    <source>
        <dbReference type="ARBA" id="ARBA00022692"/>
    </source>
</evidence>
<sequence>MLQSIREKTSGWIASIVLGLIILTMAFFGMESYLTADVPTYAAKIERAPAWWPTAPKFWPVSALWSKDEITQDEFRKRFDQVRQMQRQQQGESFNPAEFEKVENKRIVLDQMIDEALMKMVSEREGIVIPDSIVQKSIMDNEAFHGPDGKFDVNQYQLVLNMQQLTPKQVEALVRADIIQEMLPKQIAASAFASESELDTFLRLNDQTRDLRLLEIPPPSMPALPPTEAEIKAWYDAHATQYQTKETVTVEYVELDASTLPVSVTASDEALKKLYVEQKERYGTEDQRVASHILVQVAENAPAAASDAALAKARDIAAKARLPGADFAALARQYSDDIGSKDAGGDLGPVSKGVFGDAFDAALAALQRGQVSDPVRLSDGWHVVQFRDIVPGTQKPFESVRAELESQYLESERERAFNDLQTKLVDAIYADPRQLATTAQKLKLPVTRTAPFSLDQGEGIAALEPVRKAAFNSSQKVERLVSDPVEVAPNHVVVLHVVDYKPVTAIPLASIRDRVMSDLAGDRLIKAAKVQADALLGRARKGEGLDTLATEVSRTVAVVPKATRQPPSPQLAALFTEAFRLPRPAAGKTEIGLAKLAPDRYALVEVTAVTDGDPKVVTADIRKTLVEQLGKLRGDVERRAYIQAQRKRFSIDIAEDRL</sequence>
<dbReference type="SUPFAM" id="SSF54534">
    <property type="entry name" value="FKBP-like"/>
    <property type="match status" value="1"/>
</dbReference>
<comment type="caution">
    <text evidence="14">The sequence shown here is derived from an EMBL/GenBank/DDBJ whole genome shotgun (WGS) entry which is preliminary data.</text>
</comment>
<evidence type="ECO:0000313" key="15">
    <source>
        <dbReference type="Proteomes" id="UP000029385"/>
    </source>
</evidence>
<dbReference type="OrthoDB" id="9812372at2"/>
<dbReference type="PANTHER" id="PTHR47529:SF1">
    <property type="entry name" value="PERIPLASMIC CHAPERONE PPID"/>
    <property type="match status" value="1"/>
</dbReference>
<evidence type="ECO:0000256" key="10">
    <source>
        <dbReference type="ARBA" id="ARBA00042775"/>
    </source>
</evidence>
<evidence type="ECO:0000256" key="3">
    <source>
        <dbReference type="ARBA" id="ARBA00022519"/>
    </source>
</evidence>
<dbReference type="PANTHER" id="PTHR47529">
    <property type="entry name" value="PEPTIDYL-PROLYL CIS-TRANS ISOMERASE D"/>
    <property type="match status" value="1"/>
</dbReference>
<evidence type="ECO:0000256" key="5">
    <source>
        <dbReference type="ARBA" id="ARBA00022989"/>
    </source>
</evidence>
<dbReference type="RefSeq" id="WP_022967972.1">
    <property type="nucleotide sequence ID" value="NZ_ATVD01000001.1"/>
</dbReference>
<evidence type="ECO:0000313" key="14">
    <source>
        <dbReference type="EMBL" id="KFN41274.1"/>
    </source>
</evidence>
<evidence type="ECO:0000256" key="9">
    <source>
        <dbReference type="ARBA" id="ARBA00040743"/>
    </source>
</evidence>
<proteinExistence type="inferred from homology"/>
<dbReference type="PROSITE" id="PS01096">
    <property type="entry name" value="PPIC_PPIASE_1"/>
    <property type="match status" value="1"/>
</dbReference>
<dbReference type="PATRIC" id="fig|1121015.4.peg.2710"/>
<keyword evidence="4 12" id="KW-0812">Transmembrane</keyword>
<dbReference type="eggNOG" id="COG0760">
    <property type="taxonomic scope" value="Bacteria"/>
</dbReference>
<keyword evidence="15" id="KW-1185">Reference proteome</keyword>
<feature type="domain" description="PpiC" evidence="13">
    <location>
        <begin position="285"/>
        <end position="388"/>
    </location>
</feature>
<evidence type="ECO:0000256" key="12">
    <source>
        <dbReference type="SAM" id="Phobius"/>
    </source>
</evidence>
<feature type="transmembrane region" description="Helical" evidence="12">
    <location>
        <begin position="12"/>
        <end position="30"/>
    </location>
</feature>
<dbReference type="PROSITE" id="PS50198">
    <property type="entry name" value="PPIC_PPIASE_2"/>
    <property type="match status" value="1"/>
</dbReference>
<dbReference type="AlphaFoldDB" id="A0A091AQH2"/>
<evidence type="ECO:0000256" key="6">
    <source>
        <dbReference type="ARBA" id="ARBA00023136"/>
    </source>
</evidence>
<keyword evidence="11" id="KW-0413">Isomerase</keyword>
<evidence type="ECO:0000256" key="2">
    <source>
        <dbReference type="ARBA" id="ARBA00022475"/>
    </source>
</evidence>
<comment type="similarity">
    <text evidence="8">Belongs to the PpiD chaperone family.</text>
</comment>
<keyword evidence="2" id="KW-1003">Cell membrane</keyword>
<dbReference type="GO" id="GO:0005886">
    <property type="term" value="C:plasma membrane"/>
    <property type="evidence" value="ECO:0007669"/>
    <property type="project" value="UniProtKB-SubCell"/>
</dbReference>
<dbReference type="InterPro" id="IPR027304">
    <property type="entry name" value="Trigger_fact/SurA_dom_sf"/>
</dbReference>
<evidence type="ECO:0000256" key="11">
    <source>
        <dbReference type="PROSITE-ProRule" id="PRU00278"/>
    </source>
</evidence>
<gene>
    <name evidence="14" type="ORF">N789_05140</name>
</gene>
<dbReference type="Gene3D" id="1.10.4030.10">
    <property type="entry name" value="Porin chaperone SurA, peptide-binding domain"/>
    <property type="match status" value="1"/>
</dbReference>
<reference evidence="14 15" key="1">
    <citation type="submission" date="2013-09" db="EMBL/GenBank/DDBJ databases">
        <title>Genome sequencing of Arenimonas oryziterrae.</title>
        <authorList>
            <person name="Chen F."/>
            <person name="Wang G."/>
        </authorList>
    </citation>
    <scope>NUCLEOTIDE SEQUENCE [LARGE SCALE GENOMIC DNA]</scope>
    <source>
        <strain evidence="14 15">YC6267</strain>
    </source>
</reference>
<evidence type="ECO:0000256" key="1">
    <source>
        <dbReference type="ARBA" id="ARBA00004382"/>
    </source>
</evidence>
<dbReference type="Pfam" id="PF00639">
    <property type="entry name" value="Rotamase"/>
    <property type="match status" value="1"/>
</dbReference>
<dbReference type="GO" id="GO:0003755">
    <property type="term" value="F:peptidyl-prolyl cis-trans isomerase activity"/>
    <property type="evidence" value="ECO:0007669"/>
    <property type="project" value="UniProtKB-KW"/>
</dbReference>
<protein>
    <recommendedName>
        <fullName evidence="9">Periplasmic chaperone PpiD</fullName>
    </recommendedName>
    <alternativeName>
        <fullName evidence="10">Periplasmic folding chaperone</fullName>
    </alternativeName>
</protein>
<accession>A0A091AQH2</accession>
<keyword evidence="5 12" id="KW-1133">Transmembrane helix</keyword>
<dbReference type="InterPro" id="IPR046357">
    <property type="entry name" value="PPIase_dom_sf"/>
</dbReference>
<keyword evidence="7" id="KW-0143">Chaperone</keyword>
<keyword evidence="3" id="KW-0997">Cell inner membrane</keyword>
<dbReference type="STRING" id="1121015.GCA_000420545_00301"/>
<dbReference type="EMBL" id="AVCI01000045">
    <property type="protein sequence ID" value="KFN41274.1"/>
    <property type="molecule type" value="Genomic_DNA"/>
</dbReference>